<dbReference type="Gene3D" id="1.50.10.100">
    <property type="entry name" value="Chondroitin AC/alginate lyase"/>
    <property type="match status" value="1"/>
</dbReference>
<name>E1WZ66_HALMS</name>
<accession>E1WZ66</accession>
<sequence length="538" mass="62969">MNKYYLNEVLSLMPRLLSLLDRRPFSSTRGSFDKSYWHFKTSDFSNAAAQMGMETLARVWNIDDSSNPYYKNENILNLTKCSLLYTVSIQHNDGSYDEWYYNERGWAGPTGYVLQSVCKTYQIIKDHLSEKEKSIVIDSIKRSCLHLDRRDEKNILANHIAVTIMSLTSSYEILQSPQLKDSIIKWWKFFQDYSFDEGWSLEYDGIDFGYNFASISFLSRTLDSIHLEGLEDYIYKSFNFLQYFFYPDGTFGGSLGSRNTEHLYPFAIEFWKEKLDIASRIDSLLKNKKIKLIPPSTQDDHYIMYRTNDYLEAYELHASKKQETSYLLPFEKEGHWTKEFKESGIIINKGVSSYFLSNLKKGGAFYYFNLNNSELNRKDSGLIGNLNGKLLTSSYSSNDWKATYHEKSFSTENRLEKVDNKLFNPLTSSIFKIVVMFLGSSTFLSYKLKSIIRSLLIVGRNPEKNIHYRREITIQKDNIKVVDSLKGKASGNIMIEDDFTLRYVPQSQYFTEQKLSSSPKFHYKNKNNDFYLEREFEL</sequence>
<organism evidence="1 2">
    <name type="scientific">Halobacteriovorax marinus (strain ATCC BAA-682 / DSM 15412 / SJ)</name>
    <name type="common">Bacteriovorax marinus</name>
    <dbReference type="NCBI Taxonomy" id="862908"/>
    <lineage>
        <taxon>Bacteria</taxon>
        <taxon>Pseudomonadati</taxon>
        <taxon>Bdellovibrionota</taxon>
        <taxon>Bacteriovoracia</taxon>
        <taxon>Bacteriovoracales</taxon>
        <taxon>Halobacteriovoraceae</taxon>
        <taxon>Halobacteriovorax</taxon>
    </lineage>
</organism>
<dbReference type="RefSeq" id="WP_014245525.1">
    <property type="nucleotide sequence ID" value="NC_016620.1"/>
</dbReference>
<gene>
    <name evidence="1" type="ordered locus">BMS_2992</name>
</gene>
<dbReference type="PATRIC" id="fig|862908.3.peg.2860"/>
<keyword evidence="2" id="KW-1185">Reference proteome</keyword>
<evidence type="ECO:0000313" key="1">
    <source>
        <dbReference type="EMBL" id="CBW27754.1"/>
    </source>
</evidence>
<dbReference type="OrthoDB" id="5493458at2"/>
<dbReference type="STRING" id="862908.BMS_2992"/>
<dbReference type="eggNOG" id="COG0451">
    <property type="taxonomic scope" value="Bacteria"/>
</dbReference>
<dbReference type="EMBL" id="FQ312005">
    <property type="protein sequence ID" value="CBW27754.1"/>
    <property type="molecule type" value="Genomic_DNA"/>
</dbReference>
<dbReference type="InterPro" id="IPR008929">
    <property type="entry name" value="Chondroitin_lyas"/>
</dbReference>
<evidence type="ECO:0000313" key="2">
    <source>
        <dbReference type="Proteomes" id="UP000008963"/>
    </source>
</evidence>
<dbReference type="HOGENOM" id="CLU_504170_0_0_7"/>
<reference evidence="2" key="1">
    <citation type="journal article" date="2013" name="ISME J.">
        <title>A small predatory core genome in the divergent marine Bacteriovorax marinus SJ and the terrestrial Bdellovibrio bacteriovorus.</title>
        <authorList>
            <person name="Crossman L.C."/>
            <person name="Chen H."/>
            <person name="Cerdeno-Tarraga A.M."/>
            <person name="Brooks K."/>
            <person name="Quail M.A."/>
            <person name="Pineiro S.A."/>
            <person name="Hobley L."/>
            <person name="Sockett R.E."/>
            <person name="Bentley S.D."/>
            <person name="Parkhill J."/>
            <person name="Williams H.N."/>
            <person name="Stine O.C."/>
        </authorList>
    </citation>
    <scope>NUCLEOTIDE SEQUENCE [LARGE SCALE GENOMIC DNA]</scope>
    <source>
        <strain evidence="2">ATCC BAA-682 / DSM 15412 / SJ</strain>
    </source>
</reference>
<dbReference type="Proteomes" id="UP000008963">
    <property type="component" value="Chromosome"/>
</dbReference>
<protein>
    <submittedName>
        <fullName evidence="1">Uncharacterized protein</fullName>
    </submittedName>
</protein>
<dbReference type="KEGG" id="bmx:BMS_2992"/>
<dbReference type="SUPFAM" id="SSF48230">
    <property type="entry name" value="Chondroitin AC/alginate lyase"/>
    <property type="match status" value="1"/>
</dbReference>
<proteinExistence type="predicted"/>
<dbReference type="AlphaFoldDB" id="E1WZ66"/>